<dbReference type="EMBL" id="AUZZ01008629">
    <property type="protein sequence ID" value="EQD36941.1"/>
    <property type="molecule type" value="Genomic_DNA"/>
</dbReference>
<dbReference type="Pfam" id="PF01507">
    <property type="entry name" value="PAPS_reduct"/>
    <property type="match status" value="1"/>
</dbReference>
<dbReference type="SUPFAM" id="SSF52402">
    <property type="entry name" value="Adenine nucleotide alpha hydrolases-like"/>
    <property type="match status" value="1"/>
</dbReference>
<accession>T0YNC1</accession>
<reference evidence="2" key="1">
    <citation type="submission" date="2013-08" db="EMBL/GenBank/DDBJ databases">
        <authorList>
            <person name="Mendez C."/>
            <person name="Richter M."/>
            <person name="Ferrer M."/>
            <person name="Sanchez J."/>
        </authorList>
    </citation>
    <scope>NUCLEOTIDE SEQUENCE</scope>
</reference>
<evidence type="ECO:0000259" key="1">
    <source>
        <dbReference type="Pfam" id="PF01507"/>
    </source>
</evidence>
<comment type="caution">
    <text evidence="2">The sequence shown here is derived from an EMBL/GenBank/DDBJ whole genome shotgun (WGS) entry which is preliminary data.</text>
</comment>
<feature type="non-terminal residue" evidence="2">
    <location>
        <position position="1"/>
    </location>
</feature>
<dbReference type="InterPro" id="IPR014729">
    <property type="entry name" value="Rossmann-like_a/b/a_fold"/>
</dbReference>
<organism evidence="2">
    <name type="scientific">mine drainage metagenome</name>
    <dbReference type="NCBI Taxonomy" id="410659"/>
    <lineage>
        <taxon>unclassified sequences</taxon>
        <taxon>metagenomes</taxon>
        <taxon>ecological metagenomes</taxon>
    </lineage>
</organism>
<dbReference type="PANTHER" id="PTHR43196">
    <property type="entry name" value="SULFATE ADENYLYLTRANSFERASE SUBUNIT 2"/>
    <property type="match status" value="1"/>
</dbReference>
<sequence>NLIVQKSEIKPEMSGYACCGANKTVALKKVMKEYGFDALIVSIRRDEHGIRGKERYISPRTKDFKWKYKNQPAELWNDYSSKLDKGGHIRVHPLLDWNEIDIWNYIKREKVPINSLYFSRDGTRYRSLGCTHCTVPIKSNADNIDKIINELKNTKVEERSGRQQDKETAYIMEKLRALGYM</sequence>
<keyword evidence="2" id="KW-0808">Transferase</keyword>
<dbReference type="GO" id="GO:0016779">
    <property type="term" value="F:nucleotidyltransferase activity"/>
    <property type="evidence" value="ECO:0007669"/>
    <property type="project" value="UniProtKB-KW"/>
</dbReference>
<dbReference type="AlphaFoldDB" id="T0YNC1"/>
<evidence type="ECO:0000313" key="2">
    <source>
        <dbReference type="EMBL" id="EQD36941.1"/>
    </source>
</evidence>
<gene>
    <name evidence="2" type="ORF">B2A_11958</name>
</gene>
<dbReference type="PANTHER" id="PTHR43196:SF1">
    <property type="entry name" value="SULFATE ADENYLYLTRANSFERASE SUBUNIT 2"/>
    <property type="match status" value="1"/>
</dbReference>
<keyword evidence="2" id="KW-0548">Nucleotidyltransferase</keyword>
<reference evidence="2" key="2">
    <citation type="journal article" date="2014" name="ISME J.">
        <title>Microbial stratification in low pH oxic and suboxic macroscopic growths along an acid mine drainage.</title>
        <authorList>
            <person name="Mendez-Garcia C."/>
            <person name="Mesa V."/>
            <person name="Sprenger R.R."/>
            <person name="Richter M."/>
            <person name="Diez M.S."/>
            <person name="Solano J."/>
            <person name="Bargiela R."/>
            <person name="Golyshina O.V."/>
            <person name="Manteca A."/>
            <person name="Ramos J.L."/>
            <person name="Gallego J.R."/>
            <person name="Llorente I."/>
            <person name="Martins Dos Santos V.A."/>
            <person name="Jensen O.N."/>
            <person name="Pelaez A.I."/>
            <person name="Sanchez J."/>
            <person name="Ferrer M."/>
        </authorList>
    </citation>
    <scope>NUCLEOTIDE SEQUENCE</scope>
</reference>
<name>T0YNC1_9ZZZZ</name>
<proteinExistence type="predicted"/>
<dbReference type="Gene3D" id="3.40.50.620">
    <property type="entry name" value="HUPs"/>
    <property type="match status" value="1"/>
</dbReference>
<dbReference type="InterPro" id="IPR002500">
    <property type="entry name" value="PAPS_reduct_dom"/>
</dbReference>
<protein>
    <submittedName>
        <fullName evidence="2">Sulfate adenylyltransferase subunit 2</fullName>
    </submittedName>
</protein>
<dbReference type="InterPro" id="IPR050128">
    <property type="entry name" value="Sulfate_adenylyltrnsfr_sub2"/>
</dbReference>
<feature type="domain" description="Phosphoadenosine phosphosulphate reductase" evidence="1">
    <location>
        <begin position="17"/>
        <end position="136"/>
    </location>
</feature>